<dbReference type="Gene3D" id="3.40.390.10">
    <property type="entry name" value="Collagenase (Catalytic Domain)"/>
    <property type="match status" value="1"/>
</dbReference>
<evidence type="ECO:0000256" key="6">
    <source>
        <dbReference type="ARBA" id="ARBA00023049"/>
    </source>
</evidence>
<keyword evidence="3 9" id="KW-0479">Metal-binding</keyword>
<accession>A0A0M5KRS0</accession>
<keyword evidence="6 9" id="KW-0482">Metalloprotease</keyword>
<comment type="similarity">
    <text evidence="1 9">Belongs to the peptidase M3 family.</text>
</comment>
<organism evidence="12 13">
    <name type="scientific">Candidatus Pseudothioglobus singularis PS1</name>
    <dbReference type="NCBI Taxonomy" id="1125411"/>
    <lineage>
        <taxon>Bacteria</taxon>
        <taxon>Pseudomonadati</taxon>
        <taxon>Pseudomonadota</taxon>
        <taxon>Gammaproteobacteria</taxon>
        <taxon>Candidatus Pseudothioglobaceae</taxon>
        <taxon>Candidatus Pseudothioglobus</taxon>
    </lineage>
</organism>
<dbReference type="FunFam" id="3.40.390.10:FF:000009">
    <property type="entry name" value="Oligopeptidase A"/>
    <property type="match status" value="1"/>
</dbReference>
<sequence>MNSDLTPNFEPDNIFENISKVINIGMTYSALASNGVDWESVVGVLDEAEHLIGKEMSVNSHENSVRFTDEFNTQYEKTLPLISNFYSDLGANKDLYQAFKRVSQTELNVQQQHIVNDSLRSFELSGVALDGAKSERFKEIKEQLSILSNQFSKNVLQSTNSWKKTVSANDLKGYGADEFSKVKKGDHFEISLQVPVYIDLMTYADSNDLREEVYKAYISRASDVGITSKEFNNRPIMDEILKLRSEMSELVGFSNYAEYSTQSKMVESPDAVIEFLNSLIELSTSQAKAELIDLESFAGHPLMPWDLMYYSEKLKQKTFRFKSSDLKPFFPESSVFDGLFETIQNLYNVKLTEIHEKTYHEDVRVIKLEDNNGVIGRVYLDVYARENKRGGAWMSDYQGLYKESLPVAFVVCNLNSPSEGKPALFDFDEIVTIFHEFGHALHHLLTKVPFPCAAGISGVPWDGVELPSQYMENFCYEREVVNLISGHWETGEKLPEELFQKVIESKNFQSGLQMLRQCEFALWDISTHISKDDTYEILSKVREKTALMPIVAENRFLNSFSHIFSGGYAAGYFSYKWAEVLAADAYEFVKESGGIGSKSSNNFRRHILEIGGSLDFMDQYIKFRGSRPKMDGLLKASGISIK</sequence>
<dbReference type="SUPFAM" id="SSF55486">
    <property type="entry name" value="Metalloproteases ('zincins'), catalytic domain"/>
    <property type="match status" value="1"/>
</dbReference>
<dbReference type="GO" id="GO:0004222">
    <property type="term" value="F:metalloendopeptidase activity"/>
    <property type="evidence" value="ECO:0007669"/>
    <property type="project" value="UniProtKB-EC"/>
</dbReference>
<dbReference type="CDD" id="cd06456">
    <property type="entry name" value="M3A_DCP"/>
    <property type="match status" value="1"/>
</dbReference>
<dbReference type="InterPro" id="IPR034005">
    <property type="entry name" value="M3A_DCP"/>
</dbReference>
<feature type="domain" description="Peptidase M3A/M3B catalytic" evidence="10">
    <location>
        <begin position="200"/>
        <end position="638"/>
    </location>
</feature>
<dbReference type="Gene3D" id="1.10.1370.10">
    <property type="entry name" value="Neurolysin, domain 3"/>
    <property type="match status" value="1"/>
</dbReference>
<dbReference type="PANTHER" id="PTHR43660:SF1">
    <property type="entry name" value="DIPEPTIDYL CARBOXYPEPTIDASE"/>
    <property type="match status" value="1"/>
</dbReference>
<comment type="catalytic activity">
    <reaction evidence="7">
        <text>Hydrolysis of oligopeptides, with broad specificity. Gly or Ala commonly occur as P1 or P1' residues, but more distant residues are also important, as is shown by the fact that Z-Gly-Pro-Gly-|-Gly-Pro-Ala is cleaved, but not Z-(Gly)(5).</text>
        <dbReference type="EC" id="3.4.24.70"/>
    </reaction>
</comment>
<dbReference type="RefSeq" id="WP_053820045.1">
    <property type="nucleotide sequence ID" value="NZ_CP006911.1"/>
</dbReference>
<keyword evidence="4 9" id="KW-0378">Hydrolase</keyword>
<dbReference type="EMBL" id="CP006911">
    <property type="protein sequence ID" value="ALE01840.1"/>
    <property type="molecule type" value="Genomic_DNA"/>
</dbReference>
<dbReference type="Pfam" id="PF19310">
    <property type="entry name" value="TOP_N"/>
    <property type="match status" value="1"/>
</dbReference>
<gene>
    <name evidence="12" type="ORF">W908_04150</name>
</gene>
<dbReference type="InterPro" id="IPR024077">
    <property type="entry name" value="Neurolysin/TOP_dom2"/>
</dbReference>
<dbReference type="KEGG" id="tsn:W908_04150"/>
<protein>
    <recommendedName>
        <fullName evidence="8">oligopeptidase A</fullName>
        <ecNumber evidence="8">3.4.24.70</ecNumber>
    </recommendedName>
</protein>
<dbReference type="PANTHER" id="PTHR43660">
    <property type="entry name" value="DIPEPTIDYL CARBOXYPEPTIDASE"/>
    <property type="match status" value="1"/>
</dbReference>
<proteinExistence type="inferred from homology"/>
<evidence type="ECO:0000259" key="11">
    <source>
        <dbReference type="Pfam" id="PF19310"/>
    </source>
</evidence>
<dbReference type="GO" id="GO:0006508">
    <property type="term" value="P:proteolysis"/>
    <property type="evidence" value="ECO:0007669"/>
    <property type="project" value="UniProtKB-KW"/>
</dbReference>
<evidence type="ECO:0000256" key="4">
    <source>
        <dbReference type="ARBA" id="ARBA00022801"/>
    </source>
</evidence>
<dbReference type="GO" id="GO:0005829">
    <property type="term" value="C:cytosol"/>
    <property type="evidence" value="ECO:0007669"/>
    <property type="project" value="UniProtKB-ARBA"/>
</dbReference>
<dbReference type="InterPro" id="IPR045666">
    <property type="entry name" value="OpdA_N"/>
</dbReference>
<evidence type="ECO:0000256" key="2">
    <source>
        <dbReference type="ARBA" id="ARBA00022670"/>
    </source>
</evidence>
<evidence type="ECO:0000313" key="12">
    <source>
        <dbReference type="EMBL" id="ALE01840.1"/>
    </source>
</evidence>
<keyword evidence="2 9" id="KW-0645">Protease</keyword>
<evidence type="ECO:0000313" key="13">
    <source>
        <dbReference type="Proteomes" id="UP000068905"/>
    </source>
</evidence>
<dbReference type="GO" id="GO:0046872">
    <property type="term" value="F:metal ion binding"/>
    <property type="evidence" value="ECO:0007669"/>
    <property type="project" value="UniProtKB-UniRule"/>
</dbReference>
<dbReference type="OrthoDB" id="9773538at2"/>
<dbReference type="InterPro" id="IPR001567">
    <property type="entry name" value="Pept_M3A_M3B_dom"/>
</dbReference>
<reference evidence="12 13" key="1">
    <citation type="journal article" date="2015" name="Genome Announc.">
        <title>Genome Sequence of 'Candidatus Thioglobus singularis' Strain PS1, a Mixotroph from the SUP05 Clade of Marine Gammaproteobacteria.</title>
        <authorList>
            <person name="Marshall K.T."/>
            <person name="Morris R.M."/>
        </authorList>
    </citation>
    <scope>NUCLEOTIDE SEQUENCE [LARGE SCALE GENOMIC DNA]</scope>
    <source>
        <strain evidence="12 13">PS1</strain>
    </source>
</reference>
<dbReference type="InterPro" id="IPR045090">
    <property type="entry name" value="Pept_M3A_M3B"/>
</dbReference>
<keyword evidence="13" id="KW-1185">Reference proteome</keyword>
<evidence type="ECO:0000259" key="10">
    <source>
        <dbReference type="Pfam" id="PF01432"/>
    </source>
</evidence>
<dbReference type="PATRIC" id="fig|1125411.7.peg.812"/>
<dbReference type="Proteomes" id="UP000068905">
    <property type="component" value="Chromosome"/>
</dbReference>
<evidence type="ECO:0000256" key="9">
    <source>
        <dbReference type="RuleBase" id="RU003435"/>
    </source>
</evidence>
<evidence type="ECO:0000256" key="5">
    <source>
        <dbReference type="ARBA" id="ARBA00022833"/>
    </source>
</evidence>
<evidence type="ECO:0000256" key="8">
    <source>
        <dbReference type="ARBA" id="ARBA00026100"/>
    </source>
</evidence>
<dbReference type="InterPro" id="IPR024079">
    <property type="entry name" value="MetalloPept_cat_dom_sf"/>
</dbReference>
<dbReference type="EC" id="3.4.24.70" evidence="8"/>
<evidence type="ECO:0000256" key="7">
    <source>
        <dbReference type="ARBA" id="ARBA00024603"/>
    </source>
</evidence>
<evidence type="ECO:0000256" key="1">
    <source>
        <dbReference type="ARBA" id="ARBA00006040"/>
    </source>
</evidence>
<dbReference type="AlphaFoldDB" id="A0A0M5KRS0"/>
<comment type="cofactor">
    <cofactor evidence="9">
        <name>Zn(2+)</name>
        <dbReference type="ChEBI" id="CHEBI:29105"/>
    </cofactor>
    <text evidence="9">Binds 1 zinc ion.</text>
</comment>
<feature type="domain" description="Oligopeptidase A N-terminal" evidence="11">
    <location>
        <begin position="37"/>
        <end position="133"/>
    </location>
</feature>
<keyword evidence="5 9" id="KW-0862">Zinc</keyword>
<dbReference type="STRING" id="1125411.W908_04150"/>
<name>A0A0M5KRS0_9GAMM</name>
<evidence type="ECO:0000256" key="3">
    <source>
        <dbReference type="ARBA" id="ARBA00022723"/>
    </source>
</evidence>
<dbReference type="Pfam" id="PF01432">
    <property type="entry name" value="Peptidase_M3"/>
    <property type="match status" value="1"/>
</dbReference>